<evidence type="ECO:0000313" key="2">
    <source>
        <dbReference type="EMBL" id="GGC24347.1"/>
    </source>
</evidence>
<name>A0ABQ1LHB6_9BACT</name>
<sequence>MNWKRNLSTTYVFLSLFFLFSLYRILVSIGSESFITEIIIVTLSLIGMYLHFFYIRNLKLLLEKDAVNEKMIKSHAGAYFGLTIYLVLFLEVIAGAVLVFFQGINNTQFILINAFKAIVLAGLVILLLRSVKMGKRISPEIKETKRVGFFGTWKSAVVLIVLGVLKVLLLGVSNGIGISLIVFGLINLIIYLSKHLER</sequence>
<feature type="transmembrane region" description="Helical" evidence="1">
    <location>
        <begin position="76"/>
        <end position="101"/>
    </location>
</feature>
<evidence type="ECO:0000256" key="1">
    <source>
        <dbReference type="SAM" id="Phobius"/>
    </source>
</evidence>
<keyword evidence="1" id="KW-0812">Transmembrane</keyword>
<comment type="caution">
    <text evidence="2">The sequence shown here is derived from an EMBL/GenBank/DDBJ whole genome shotgun (WGS) entry which is preliminary data.</text>
</comment>
<keyword evidence="1" id="KW-0472">Membrane</keyword>
<evidence type="ECO:0000313" key="3">
    <source>
        <dbReference type="Proteomes" id="UP000636010"/>
    </source>
</evidence>
<dbReference type="RefSeq" id="WP_188460427.1">
    <property type="nucleotide sequence ID" value="NZ_BAABHU010000002.1"/>
</dbReference>
<feature type="transmembrane region" description="Helical" evidence="1">
    <location>
        <begin position="175"/>
        <end position="193"/>
    </location>
</feature>
<protein>
    <submittedName>
        <fullName evidence="2">Uncharacterized protein</fullName>
    </submittedName>
</protein>
<keyword evidence="3" id="KW-1185">Reference proteome</keyword>
<reference evidence="3" key="1">
    <citation type="journal article" date="2019" name="Int. J. Syst. Evol. Microbiol.">
        <title>The Global Catalogue of Microorganisms (GCM) 10K type strain sequencing project: providing services to taxonomists for standard genome sequencing and annotation.</title>
        <authorList>
            <consortium name="The Broad Institute Genomics Platform"/>
            <consortium name="The Broad Institute Genome Sequencing Center for Infectious Disease"/>
            <person name="Wu L."/>
            <person name="Ma J."/>
        </authorList>
    </citation>
    <scope>NUCLEOTIDE SEQUENCE [LARGE SCALE GENOMIC DNA]</scope>
    <source>
        <strain evidence="3">CGMCC 1.10832</strain>
    </source>
</reference>
<gene>
    <name evidence="2" type="ORF">GCM10011506_07000</name>
</gene>
<dbReference type="Proteomes" id="UP000636010">
    <property type="component" value="Unassembled WGS sequence"/>
</dbReference>
<dbReference type="EMBL" id="BMEC01000002">
    <property type="protein sequence ID" value="GGC24347.1"/>
    <property type="molecule type" value="Genomic_DNA"/>
</dbReference>
<organism evidence="2 3">
    <name type="scientific">Marivirga lumbricoides</name>
    <dbReference type="NCBI Taxonomy" id="1046115"/>
    <lineage>
        <taxon>Bacteria</taxon>
        <taxon>Pseudomonadati</taxon>
        <taxon>Bacteroidota</taxon>
        <taxon>Cytophagia</taxon>
        <taxon>Cytophagales</taxon>
        <taxon>Marivirgaceae</taxon>
        <taxon>Marivirga</taxon>
    </lineage>
</organism>
<feature type="transmembrane region" description="Helical" evidence="1">
    <location>
        <begin position="33"/>
        <end position="55"/>
    </location>
</feature>
<keyword evidence="1" id="KW-1133">Transmembrane helix</keyword>
<feature type="transmembrane region" description="Helical" evidence="1">
    <location>
        <begin position="107"/>
        <end position="128"/>
    </location>
</feature>
<accession>A0ABQ1LHB6</accession>
<feature type="transmembrane region" description="Helical" evidence="1">
    <location>
        <begin position="7"/>
        <end position="27"/>
    </location>
</feature>
<feature type="transmembrane region" description="Helical" evidence="1">
    <location>
        <begin position="149"/>
        <end position="169"/>
    </location>
</feature>
<proteinExistence type="predicted"/>